<evidence type="ECO:0000256" key="4">
    <source>
        <dbReference type="ARBA" id="ARBA00022475"/>
    </source>
</evidence>
<evidence type="ECO:0000256" key="5">
    <source>
        <dbReference type="ARBA" id="ARBA00022553"/>
    </source>
</evidence>
<comment type="catalytic activity">
    <reaction evidence="1">
        <text>ATP + protein L-histidine = ADP + protein N-phospho-L-histidine.</text>
        <dbReference type="EC" id="2.7.13.3"/>
    </reaction>
</comment>
<dbReference type="Pfam" id="PF02743">
    <property type="entry name" value="dCache_1"/>
    <property type="match status" value="1"/>
</dbReference>
<dbReference type="InterPro" id="IPR033479">
    <property type="entry name" value="dCache_1"/>
</dbReference>
<keyword evidence="13 14" id="KW-0472">Membrane</keyword>
<dbReference type="InterPro" id="IPR003594">
    <property type="entry name" value="HATPase_dom"/>
</dbReference>
<evidence type="ECO:0000256" key="8">
    <source>
        <dbReference type="ARBA" id="ARBA00022741"/>
    </source>
</evidence>
<dbReference type="GO" id="GO:0000155">
    <property type="term" value="F:phosphorelay sensor kinase activity"/>
    <property type="evidence" value="ECO:0007669"/>
    <property type="project" value="InterPro"/>
</dbReference>
<keyword evidence="6" id="KW-0808">Transferase</keyword>
<keyword evidence="8" id="KW-0547">Nucleotide-binding</keyword>
<evidence type="ECO:0000256" key="11">
    <source>
        <dbReference type="ARBA" id="ARBA00022989"/>
    </source>
</evidence>
<dbReference type="Gene3D" id="3.30.565.10">
    <property type="entry name" value="Histidine kinase-like ATPase, C-terminal domain"/>
    <property type="match status" value="1"/>
</dbReference>
<keyword evidence="4" id="KW-1003">Cell membrane</keyword>
<dbReference type="InterPro" id="IPR050640">
    <property type="entry name" value="Bact_2-comp_sensor_kinase"/>
</dbReference>
<dbReference type="PROSITE" id="PS50885">
    <property type="entry name" value="HAMP"/>
    <property type="match status" value="1"/>
</dbReference>
<dbReference type="SUPFAM" id="SSF55874">
    <property type="entry name" value="ATPase domain of HSP90 chaperone/DNA topoisomerase II/histidine kinase"/>
    <property type="match status" value="1"/>
</dbReference>
<keyword evidence="11 14" id="KW-1133">Transmembrane helix</keyword>
<evidence type="ECO:0000256" key="13">
    <source>
        <dbReference type="ARBA" id="ARBA00023136"/>
    </source>
</evidence>
<dbReference type="EMBL" id="JACHXW010000002">
    <property type="protein sequence ID" value="MBB3151056.1"/>
    <property type="molecule type" value="Genomic_DNA"/>
</dbReference>
<proteinExistence type="predicted"/>
<dbReference type="PANTHER" id="PTHR34220:SF7">
    <property type="entry name" value="SENSOR HISTIDINE KINASE YPDA"/>
    <property type="match status" value="1"/>
</dbReference>
<comment type="caution">
    <text evidence="17">The sequence shown here is derived from an EMBL/GenBank/DDBJ whole genome shotgun (WGS) entry which is preliminary data.</text>
</comment>
<evidence type="ECO:0000256" key="3">
    <source>
        <dbReference type="ARBA" id="ARBA00012438"/>
    </source>
</evidence>
<evidence type="ECO:0000256" key="7">
    <source>
        <dbReference type="ARBA" id="ARBA00022692"/>
    </source>
</evidence>
<keyword evidence="18" id="KW-1185">Reference proteome</keyword>
<dbReference type="InterPro" id="IPR003660">
    <property type="entry name" value="HAMP_dom"/>
</dbReference>
<keyword evidence="12" id="KW-0902">Two-component regulatory system</keyword>
<feature type="transmembrane region" description="Helical" evidence="14">
    <location>
        <begin position="15"/>
        <end position="35"/>
    </location>
</feature>
<dbReference type="PANTHER" id="PTHR34220">
    <property type="entry name" value="SENSOR HISTIDINE KINASE YPDA"/>
    <property type="match status" value="1"/>
</dbReference>
<dbReference type="SMART" id="SM00304">
    <property type="entry name" value="HAMP"/>
    <property type="match status" value="1"/>
</dbReference>
<protein>
    <recommendedName>
        <fullName evidence="3">histidine kinase</fullName>
        <ecNumber evidence="3">2.7.13.3</ecNumber>
    </recommendedName>
</protein>
<keyword evidence="5" id="KW-0597">Phosphoprotein</keyword>
<dbReference type="InterPro" id="IPR010559">
    <property type="entry name" value="Sig_transdc_His_kin_internal"/>
</dbReference>
<sequence>MGEWLQKLIPHKLKYRLFAAFFLLILLPFGILNVYNFQRIESVIQEKISDQSHEQLKNLQRTLQDQISIAFKALIFLEQDTVVRNLLKTPDADRLLENKDVMEEKFKGINNSFFLYNPSVYFTLLDLHGHVYTSYQPNATLDYEALRQSRWFDETLQKGTPYQWVPNDDNYLFSDLSRSATLLSLYGVLRDSQHKPYGLARVSIDYSYWFKSILNNSSGGQEYFLMTGGGEPVAQGADSEQLSAEVMEQIVASKEPEGYLIDSSSEALINYSYMESLDWYIANRIPSAILFDDLYTLKQQYFLTFFLFIIAFILIAFMIAYGFTRPLSHMQKKMREAVRMDLNIRLPEKRYKGEVLELANTFNTMLADMNGLIRRLKAEEREKDAVHFQMLLAQLNPHFLLNTLNTMKWIALRNEQDEIAEMSMSLGKLLETSLNADVDLIHLRDEMELIRAYIYIQQMRYNHRFSIQYEYDESIEYALVPKLALQPLIENAIQHGIAHMTEGGNIQIRIYKHEEHSLVIEVQDNGVGCEQSSALQNGRKRKGIGLKNIKERLRLLFKDKGSLYIESSENGTLVRLQFPFLLSRPFQAEDSEL</sequence>
<evidence type="ECO:0000313" key="18">
    <source>
        <dbReference type="Proteomes" id="UP000518605"/>
    </source>
</evidence>
<evidence type="ECO:0000256" key="12">
    <source>
        <dbReference type="ARBA" id="ARBA00023012"/>
    </source>
</evidence>
<keyword evidence="9 17" id="KW-0418">Kinase</keyword>
<evidence type="ECO:0000256" key="6">
    <source>
        <dbReference type="ARBA" id="ARBA00022679"/>
    </source>
</evidence>
<evidence type="ECO:0000256" key="2">
    <source>
        <dbReference type="ARBA" id="ARBA00004651"/>
    </source>
</evidence>
<name>A0A7W5C4P8_9BACL</name>
<dbReference type="AlphaFoldDB" id="A0A7W5C4P8"/>
<dbReference type="Pfam" id="PF02518">
    <property type="entry name" value="HATPase_c"/>
    <property type="match status" value="1"/>
</dbReference>
<accession>A0A7W5C4P8</accession>
<dbReference type="Proteomes" id="UP000518605">
    <property type="component" value="Unassembled WGS sequence"/>
</dbReference>
<dbReference type="SMART" id="SM00387">
    <property type="entry name" value="HATPase_c"/>
    <property type="match status" value="1"/>
</dbReference>
<evidence type="ECO:0000313" key="17">
    <source>
        <dbReference type="EMBL" id="MBB3151056.1"/>
    </source>
</evidence>
<comment type="subcellular location">
    <subcellularLocation>
        <location evidence="2">Cell membrane</location>
        <topology evidence="2">Multi-pass membrane protein</topology>
    </subcellularLocation>
</comment>
<reference evidence="17 18" key="1">
    <citation type="submission" date="2020-08" db="EMBL/GenBank/DDBJ databases">
        <title>Genomic Encyclopedia of Type Strains, Phase III (KMG-III): the genomes of soil and plant-associated and newly described type strains.</title>
        <authorList>
            <person name="Whitman W."/>
        </authorList>
    </citation>
    <scope>NUCLEOTIDE SEQUENCE [LARGE SCALE GENOMIC DNA]</scope>
    <source>
        <strain evidence="17 18">CECT 8234</strain>
    </source>
</reference>
<organism evidence="17 18">
    <name type="scientific">Paenibacillus endophyticus</name>
    <dbReference type="NCBI Taxonomy" id="1294268"/>
    <lineage>
        <taxon>Bacteria</taxon>
        <taxon>Bacillati</taxon>
        <taxon>Bacillota</taxon>
        <taxon>Bacilli</taxon>
        <taxon>Bacillales</taxon>
        <taxon>Paenibacillaceae</taxon>
        <taxon>Paenibacillus</taxon>
    </lineage>
</organism>
<dbReference type="GO" id="GO:0005886">
    <property type="term" value="C:plasma membrane"/>
    <property type="evidence" value="ECO:0007669"/>
    <property type="project" value="UniProtKB-SubCell"/>
</dbReference>
<feature type="transmembrane region" description="Helical" evidence="14">
    <location>
        <begin position="301"/>
        <end position="324"/>
    </location>
</feature>
<dbReference type="Pfam" id="PF00672">
    <property type="entry name" value="HAMP"/>
    <property type="match status" value="1"/>
</dbReference>
<keyword evidence="7 14" id="KW-0812">Transmembrane</keyword>
<evidence type="ECO:0000259" key="16">
    <source>
        <dbReference type="PROSITE" id="PS50885"/>
    </source>
</evidence>
<feature type="domain" description="Histidine kinase" evidence="15">
    <location>
        <begin position="357"/>
        <end position="582"/>
    </location>
</feature>
<dbReference type="Pfam" id="PF06580">
    <property type="entry name" value="His_kinase"/>
    <property type="match status" value="1"/>
</dbReference>
<feature type="domain" description="HAMP" evidence="16">
    <location>
        <begin position="321"/>
        <end position="374"/>
    </location>
</feature>
<dbReference type="SUPFAM" id="SSF158472">
    <property type="entry name" value="HAMP domain-like"/>
    <property type="match status" value="1"/>
</dbReference>
<evidence type="ECO:0000256" key="10">
    <source>
        <dbReference type="ARBA" id="ARBA00022840"/>
    </source>
</evidence>
<dbReference type="CDD" id="cd06225">
    <property type="entry name" value="HAMP"/>
    <property type="match status" value="1"/>
</dbReference>
<keyword evidence="10" id="KW-0067">ATP-binding</keyword>
<dbReference type="GO" id="GO:0005524">
    <property type="term" value="F:ATP binding"/>
    <property type="evidence" value="ECO:0007669"/>
    <property type="project" value="UniProtKB-KW"/>
</dbReference>
<evidence type="ECO:0000259" key="15">
    <source>
        <dbReference type="PROSITE" id="PS50109"/>
    </source>
</evidence>
<dbReference type="InterPro" id="IPR005467">
    <property type="entry name" value="His_kinase_dom"/>
</dbReference>
<evidence type="ECO:0000256" key="9">
    <source>
        <dbReference type="ARBA" id="ARBA00022777"/>
    </source>
</evidence>
<dbReference type="EC" id="2.7.13.3" evidence="3"/>
<dbReference type="InterPro" id="IPR036890">
    <property type="entry name" value="HATPase_C_sf"/>
</dbReference>
<dbReference type="RefSeq" id="WP_183559580.1">
    <property type="nucleotide sequence ID" value="NZ_CBCSLB010000009.1"/>
</dbReference>
<dbReference type="Gene3D" id="6.10.340.10">
    <property type="match status" value="1"/>
</dbReference>
<gene>
    <name evidence="17" type="ORF">FHS16_001090</name>
</gene>
<dbReference type="PROSITE" id="PS50109">
    <property type="entry name" value="HIS_KIN"/>
    <property type="match status" value="1"/>
</dbReference>
<evidence type="ECO:0000256" key="14">
    <source>
        <dbReference type="SAM" id="Phobius"/>
    </source>
</evidence>
<evidence type="ECO:0000256" key="1">
    <source>
        <dbReference type="ARBA" id="ARBA00000085"/>
    </source>
</evidence>